<protein>
    <submittedName>
        <fullName evidence="5">TonB-dependent receptor</fullName>
    </submittedName>
</protein>
<reference evidence="5 6" key="1">
    <citation type="journal article" date="2012" name="J. Bacteriol.">
        <title>Genome Sequence of the Halotolerant Bacterium Imtechella halotolerans K1T.</title>
        <authorList>
            <person name="Kumar S."/>
            <person name="Vikram S."/>
            <person name="Subramanian S."/>
            <person name="Raghava G.P."/>
            <person name="Pinnaka A.K."/>
        </authorList>
    </citation>
    <scope>NUCLEOTIDE SEQUENCE [LARGE SCALE GENOMIC DNA]</scope>
    <source>
        <strain evidence="5 6">K1</strain>
    </source>
</reference>
<keyword evidence="2" id="KW-0472">Membrane</keyword>
<dbReference type="InterPro" id="IPR036942">
    <property type="entry name" value="Beta-barrel_TonB_sf"/>
</dbReference>
<sequence>MNFTIKTRVLAIVMYCLALFAYGQEYTISGKVLDEQRKPVSFGTVLLLKAVDSSYIKGTFTEEYGNFEISSLYPGGYLIKISFVGYNELIFPVEVKENVQLGRIILKEDYHEIEGVVVTANKPTVERLADRLVFNVENTSLANGSMWNVLQSTPQLLTSGDKLTVKGETPIIFINDKKVYLTATELQQLLETTPATHIKSVEVITNPPAKYDAEGGAVINIVMSKNLATGYNGSINGQVTYGEAAKYLMGSSHFYKTSKVNFYTNYSYSPREDIHFNGEDIRFLNQGNQIGHWESEIDRSTNSEAHNASLNLDLLLGQKSSLSLSGNVVYTPYWKRSTEATTEAFDNANQLDSLFNSLNLTKDDKINANLSVGYDHQGEKGEKFSVLLHHTYYDGNRTQDVNTNYHYPENMMIRNNRFNSESTQQIKIYTAQLDYQLPIENGGVLETGAKGIVISTDSDLQQFYVINGSQVVDPNNTNTFLYDEKNAAAYLSYSKNSEKWGIAVGVRGEYTQTEGHQLVTDELNTNEYFSLFPTASFKYHASDSHDFTLSYKKRIERPVYQDLNPFKYFLTDNSYTSGSPYLEPTIQHYGSLDYTFKGAYTFSVFYRHREHPMAELSFLENDNAIIKYVTTNMKNNTGYGFDFIVSKPITRFWYLYLESTYYKNQVQFYAVENSNQLVPNDRWTGYVSANNYLTLLKDQSLGMEVSYLYTFPMNDGNFVATARSKFSIGFNKSLWKERAAITFKADDIFDGFNFTSSSAFLDQQINYKARYETRTFMLGFRYKFGNYRLRVNTPEQELEERDRIKD</sequence>
<dbReference type="Gene3D" id="2.40.170.20">
    <property type="entry name" value="TonB-dependent receptor, beta-barrel domain"/>
    <property type="match status" value="1"/>
</dbReference>
<dbReference type="Proteomes" id="UP000005938">
    <property type="component" value="Unassembled WGS sequence"/>
</dbReference>
<dbReference type="InterPro" id="IPR008969">
    <property type="entry name" value="CarboxyPept-like_regulatory"/>
</dbReference>
<dbReference type="SUPFAM" id="SSF49464">
    <property type="entry name" value="Carboxypeptidase regulatory domain-like"/>
    <property type="match status" value="1"/>
</dbReference>
<evidence type="ECO:0000259" key="4">
    <source>
        <dbReference type="Pfam" id="PF14905"/>
    </source>
</evidence>
<feature type="domain" description="Outer membrane protein beta-barrel" evidence="4">
    <location>
        <begin position="379"/>
        <end position="782"/>
    </location>
</feature>
<keyword evidence="6" id="KW-1185">Reference proteome</keyword>
<dbReference type="InterPro" id="IPR041700">
    <property type="entry name" value="OMP_b-brl_3"/>
</dbReference>
<dbReference type="eggNOG" id="COG4772">
    <property type="taxonomic scope" value="Bacteria"/>
</dbReference>
<comment type="caution">
    <text evidence="5">The sequence shown here is derived from an EMBL/GenBank/DDBJ whole genome shotgun (WGS) entry which is preliminary data.</text>
</comment>
<gene>
    <name evidence="5" type="ORF">W5A_00910</name>
</gene>
<dbReference type="Gene3D" id="2.60.40.1120">
    <property type="entry name" value="Carboxypeptidase-like, regulatory domain"/>
    <property type="match status" value="1"/>
</dbReference>
<evidence type="ECO:0000313" key="5">
    <source>
        <dbReference type="EMBL" id="EID76539.1"/>
    </source>
</evidence>
<evidence type="ECO:0000256" key="1">
    <source>
        <dbReference type="ARBA" id="ARBA00004442"/>
    </source>
</evidence>
<dbReference type="Pfam" id="PF14905">
    <property type="entry name" value="OMP_b-brl_3"/>
    <property type="match status" value="1"/>
</dbReference>
<dbReference type="AlphaFoldDB" id="I0WJH3"/>
<evidence type="ECO:0000256" key="2">
    <source>
        <dbReference type="ARBA" id="ARBA00023136"/>
    </source>
</evidence>
<accession>I0WJH3</accession>
<comment type="subcellular location">
    <subcellularLocation>
        <location evidence="1">Cell outer membrane</location>
    </subcellularLocation>
</comment>
<evidence type="ECO:0000256" key="3">
    <source>
        <dbReference type="ARBA" id="ARBA00023237"/>
    </source>
</evidence>
<dbReference type="GO" id="GO:0009279">
    <property type="term" value="C:cell outer membrane"/>
    <property type="evidence" value="ECO:0007669"/>
    <property type="project" value="UniProtKB-SubCell"/>
</dbReference>
<dbReference type="SUPFAM" id="SSF56935">
    <property type="entry name" value="Porins"/>
    <property type="match status" value="1"/>
</dbReference>
<keyword evidence="3" id="KW-0998">Cell outer membrane</keyword>
<dbReference type="STRING" id="946077.W5A_00910"/>
<evidence type="ECO:0000313" key="6">
    <source>
        <dbReference type="Proteomes" id="UP000005938"/>
    </source>
</evidence>
<dbReference type="RefSeq" id="WP_008236451.1">
    <property type="nucleotide sequence ID" value="NZ_AJJU01000002.1"/>
</dbReference>
<dbReference type="EMBL" id="AJJU01000002">
    <property type="protein sequence ID" value="EID76539.1"/>
    <property type="molecule type" value="Genomic_DNA"/>
</dbReference>
<dbReference type="Pfam" id="PF13715">
    <property type="entry name" value="CarbopepD_reg_2"/>
    <property type="match status" value="1"/>
</dbReference>
<proteinExistence type="predicted"/>
<keyword evidence="5" id="KW-0675">Receptor</keyword>
<organism evidence="5 6">
    <name type="scientific">Imtechella halotolerans K1</name>
    <dbReference type="NCBI Taxonomy" id="946077"/>
    <lineage>
        <taxon>Bacteria</taxon>
        <taxon>Pseudomonadati</taxon>
        <taxon>Bacteroidota</taxon>
        <taxon>Flavobacteriia</taxon>
        <taxon>Flavobacteriales</taxon>
        <taxon>Flavobacteriaceae</taxon>
        <taxon>Imtechella</taxon>
    </lineage>
</organism>
<dbReference type="OrthoDB" id="8764943at2"/>
<name>I0WJH3_9FLAO</name>